<keyword evidence="3" id="KW-1185">Reference proteome</keyword>
<feature type="region of interest" description="Disordered" evidence="1">
    <location>
        <begin position="45"/>
        <end position="64"/>
    </location>
</feature>
<evidence type="ECO:0000256" key="1">
    <source>
        <dbReference type="SAM" id="MobiDB-lite"/>
    </source>
</evidence>
<feature type="compositionally biased region" description="Polar residues" evidence="1">
    <location>
        <begin position="45"/>
        <end position="56"/>
    </location>
</feature>
<organism evidence="2 3">
    <name type="scientific">Anopheles atroparvus</name>
    <name type="common">European mosquito</name>
    <dbReference type="NCBI Taxonomy" id="41427"/>
    <lineage>
        <taxon>Eukaryota</taxon>
        <taxon>Metazoa</taxon>
        <taxon>Ecdysozoa</taxon>
        <taxon>Arthropoda</taxon>
        <taxon>Hexapoda</taxon>
        <taxon>Insecta</taxon>
        <taxon>Pterygota</taxon>
        <taxon>Neoptera</taxon>
        <taxon>Endopterygota</taxon>
        <taxon>Diptera</taxon>
        <taxon>Nematocera</taxon>
        <taxon>Culicoidea</taxon>
        <taxon>Culicidae</taxon>
        <taxon>Anophelinae</taxon>
        <taxon>Anopheles</taxon>
    </lineage>
</organism>
<evidence type="ECO:0000313" key="3">
    <source>
        <dbReference type="Proteomes" id="UP000075880"/>
    </source>
</evidence>
<reference evidence="2" key="1">
    <citation type="submission" date="2024-04" db="UniProtKB">
        <authorList>
            <consortium name="EnsemblMetazoa"/>
        </authorList>
    </citation>
    <scope>IDENTIFICATION</scope>
    <source>
        <strain evidence="2">EBRO</strain>
    </source>
</reference>
<evidence type="ECO:0000313" key="2">
    <source>
        <dbReference type="EnsemblMetazoa" id="ENSAATROPP013531"/>
    </source>
</evidence>
<proteinExistence type="predicted"/>
<accession>A0AAG5DQU0</accession>
<sequence>PHQHAPRSQPIDRDNGTEKQRQQKCHLEKGPRTDLLLGQADRLTLRSNMTPRTPAQTKHGASLSAGYSCIRKRNVGKTTHRIVTGSTTDDTAAT</sequence>
<feature type="region of interest" description="Disordered" evidence="1">
    <location>
        <begin position="1"/>
        <end position="38"/>
    </location>
</feature>
<protein>
    <submittedName>
        <fullName evidence="2">Uncharacterized protein</fullName>
    </submittedName>
</protein>
<dbReference type="EnsemblMetazoa" id="ENSAATROPT014965">
    <property type="protein sequence ID" value="ENSAATROPP013531"/>
    <property type="gene ID" value="ENSAATROPG012163"/>
</dbReference>
<name>A0AAG5DQU0_ANOAO</name>
<dbReference type="Proteomes" id="UP000075880">
    <property type="component" value="Unassembled WGS sequence"/>
</dbReference>
<feature type="compositionally biased region" description="Basic and acidic residues" evidence="1">
    <location>
        <begin position="10"/>
        <end position="32"/>
    </location>
</feature>
<dbReference type="AlphaFoldDB" id="A0AAG5DQU0"/>